<keyword evidence="3" id="KW-1185">Reference proteome</keyword>
<reference evidence="2 3" key="1">
    <citation type="submission" date="2021-04" db="EMBL/GenBank/DDBJ databases">
        <title>Whole-genome sequencing of Saccharopolyspora endophytica KCTC 19397.</title>
        <authorList>
            <person name="Ay H."/>
            <person name="Saygin H."/>
            <person name="Sahin N."/>
        </authorList>
    </citation>
    <scope>NUCLEOTIDE SEQUENCE [LARGE SCALE GENOMIC DNA]</scope>
    <source>
        <strain evidence="2 3">KCTC 19397</strain>
    </source>
</reference>
<evidence type="ECO:0000313" key="3">
    <source>
        <dbReference type="Proteomes" id="UP000674084"/>
    </source>
</evidence>
<feature type="region of interest" description="Disordered" evidence="1">
    <location>
        <begin position="108"/>
        <end position="149"/>
    </location>
</feature>
<feature type="compositionally biased region" description="Polar residues" evidence="1">
    <location>
        <begin position="112"/>
        <end position="122"/>
    </location>
</feature>
<feature type="compositionally biased region" description="Basic and acidic residues" evidence="1">
    <location>
        <begin position="128"/>
        <end position="139"/>
    </location>
</feature>
<feature type="compositionally biased region" description="Basic and acidic residues" evidence="1">
    <location>
        <begin position="7"/>
        <end position="21"/>
    </location>
</feature>
<organism evidence="2 3">
    <name type="scientific">Saccharopolyspora endophytica</name>
    <dbReference type="NCBI Taxonomy" id="543886"/>
    <lineage>
        <taxon>Bacteria</taxon>
        <taxon>Bacillati</taxon>
        <taxon>Actinomycetota</taxon>
        <taxon>Actinomycetes</taxon>
        <taxon>Pseudonocardiales</taxon>
        <taxon>Pseudonocardiaceae</taxon>
        <taxon>Saccharopolyspora</taxon>
    </lineage>
</organism>
<gene>
    <name evidence="2" type="ORF">KBO27_31930</name>
</gene>
<protein>
    <submittedName>
        <fullName evidence="2">Uncharacterized protein</fullName>
    </submittedName>
</protein>
<sequence>MSQSLQKARERNAEQLAAQKEREQLVEDNLVEFVDAGEIIAAEHAALEDKLDALRRKIDYVRAESEQRVAGQHSRQAAAAWAIHEHGGRSAAQVAELLELRSEKEARRLINTGRSGNANRDSSPVRVTGEHEPAPHGEDAEPPDTVPQR</sequence>
<dbReference type="RefSeq" id="WP_210973584.1">
    <property type="nucleotide sequence ID" value="NZ_JAGPXE010000021.1"/>
</dbReference>
<dbReference type="Proteomes" id="UP000674084">
    <property type="component" value="Unassembled WGS sequence"/>
</dbReference>
<accession>A0ABS5DQN1</accession>
<name>A0ABS5DQN1_9PSEU</name>
<comment type="caution">
    <text evidence="2">The sequence shown here is derived from an EMBL/GenBank/DDBJ whole genome shotgun (WGS) entry which is preliminary data.</text>
</comment>
<proteinExistence type="predicted"/>
<evidence type="ECO:0000256" key="1">
    <source>
        <dbReference type="SAM" id="MobiDB-lite"/>
    </source>
</evidence>
<feature type="region of interest" description="Disordered" evidence="1">
    <location>
        <begin position="1"/>
        <end position="21"/>
    </location>
</feature>
<dbReference type="EMBL" id="JAGPXE010000021">
    <property type="protein sequence ID" value="MBQ0928577.1"/>
    <property type="molecule type" value="Genomic_DNA"/>
</dbReference>
<evidence type="ECO:0000313" key="2">
    <source>
        <dbReference type="EMBL" id="MBQ0928577.1"/>
    </source>
</evidence>